<sequence length="297" mass="31570">MTTLQGIRLALLGGDGRDQIVVRRLAELGAQVNLFGLPGVEQERVRNVKGVREALFGVSALILPMPGVDPTGRVYAPLQSQPVSLSEEDLALLPAGSLLFVGVARPNLRTMAENRRLRLVEVAEMDEVAVLNSVPSAEGAVQIAMEKLPITIHSSRSLVIGFGRVGITLARLLKGMGSKVTVAARDSSARARAWEMAVEGVPFEALSDALARADIVFNTVPVMVLDEQTLAGTNREALIIDLASAPGGTDFEAARRIGIEALLAPGLPGKVAPKTAGEILARIYPNLIVQHMLDRRG</sequence>
<reference evidence="3 4" key="1">
    <citation type="submission" date="2020-07" db="EMBL/GenBank/DDBJ databases">
        <title>Draft whole-genome sequence of Heliobacterium chlorum DSM 3682, type strain.</title>
        <authorList>
            <person name="Kyndt J.A."/>
            <person name="Meyer T.E."/>
            <person name="Imhoff J.F."/>
        </authorList>
    </citation>
    <scope>NUCLEOTIDE SEQUENCE [LARGE SCALE GENOMIC DNA]</scope>
    <source>
        <strain evidence="3 4">DSM 3682</strain>
    </source>
</reference>
<evidence type="ECO:0000313" key="3">
    <source>
        <dbReference type="EMBL" id="MBC9786027.1"/>
    </source>
</evidence>
<dbReference type="InterPro" id="IPR036291">
    <property type="entry name" value="NAD(P)-bd_dom_sf"/>
</dbReference>
<protein>
    <submittedName>
        <fullName evidence="3">Dipicolinate synthase subunit DpsA</fullName>
    </submittedName>
</protein>
<gene>
    <name evidence="3" type="primary">dpsA</name>
    <name evidence="3" type="ORF">H1S01_16215</name>
</gene>
<dbReference type="NCBIfam" id="NF006162">
    <property type="entry name" value="PRK08306.1"/>
    <property type="match status" value="1"/>
</dbReference>
<organism evidence="3 4">
    <name type="scientific">Heliobacterium chlorum</name>
    <dbReference type="NCBI Taxonomy" id="2698"/>
    <lineage>
        <taxon>Bacteria</taxon>
        <taxon>Bacillati</taxon>
        <taxon>Bacillota</taxon>
        <taxon>Clostridia</taxon>
        <taxon>Eubacteriales</taxon>
        <taxon>Heliobacteriaceae</taxon>
        <taxon>Heliobacterium</taxon>
    </lineage>
</organism>
<comment type="caution">
    <text evidence="3">The sequence shown here is derived from an EMBL/GenBank/DDBJ whole genome shotgun (WGS) entry which is preliminary data.</text>
</comment>
<dbReference type="SUPFAM" id="SSF51735">
    <property type="entry name" value="NAD(P)-binding Rossmann-fold domains"/>
    <property type="match status" value="1"/>
</dbReference>
<name>A0ABR7T731_HELCL</name>
<dbReference type="InterPro" id="IPR014215">
    <property type="entry name" value="Dipicolinic_acid_synth_A"/>
</dbReference>
<evidence type="ECO:0000259" key="2">
    <source>
        <dbReference type="Pfam" id="PF16924"/>
    </source>
</evidence>
<dbReference type="Pfam" id="PF16924">
    <property type="entry name" value="DpaA_N"/>
    <property type="match status" value="1"/>
</dbReference>
<proteinExistence type="predicted"/>
<keyword evidence="4" id="KW-1185">Reference proteome</keyword>
<dbReference type="Gene3D" id="3.40.50.720">
    <property type="entry name" value="NAD(P)-binding Rossmann-like Domain"/>
    <property type="match status" value="1"/>
</dbReference>
<feature type="domain" description="Dipicolinate synthase subunit A N-terminal" evidence="2">
    <location>
        <begin position="9"/>
        <end position="122"/>
    </location>
</feature>
<dbReference type="PRINTS" id="PR00411">
    <property type="entry name" value="PNDRDTASEI"/>
</dbReference>
<accession>A0ABR7T731</accession>
<dbReference type="Proteomes" id="UP000617402">
    <property type="component" value="Unassembled WGS sequence"/>
</dbReference>
<dbReference type="InterPro" id="IPR031629">
    <property type="entry name" value="DpaA_N"/>
</dbReference>
<dbReference type="NCBIfam" id="TIGR02853">
    <property type="entry name" value="spore_dpaA"/>
    <property type="match status" value="1"/>
</dbReference>
<dbReference type="EMBL" id="JACVHF010000023">
    <property type="protein sequence ID" value="MBC9786027.1"/>
    <property type="molecule type" value="Genomic_DNA"/>
</dbReference>
<feature type="domain" description="D-isomer specific 2-hydroxyacid dehydrogenase NAD-binding" evidence="1">
    <location>
        <begin position="150"/>
        <end position="243"/>
    </location>
</feature>
<dbReference type="RefSeq" id="WP_188041456.1">
    <property type="nucleotide sequence ID" value="NZ_JACVHF010000023.1"/>
</dbReference>
<evidence type="ECO:0000259" key="1">
    <source>
        <dbReference type="Pfam" id="PF02826"/>
    </source>
</evidence>
<evidence type="ECO:0000313" key="4">
    <source>
        <dbReference type="Proteomes" id="UP000617402"/>
    </source>
</evidence>
<dbReference type="InterPro" id="IPR006140">
    <property type="entry name" value="D-isomer_DH_NAD-bd"/>
</dbReference>
<dbReference type="Pfam" id="PF02826">
    <property type="entry name" value="2-Hacid_dh_C"/>
    <property type="match status" value="1"/>
</dbReference>